<name>A0A6G1PW87_CHAAH</name>
<sequence length="59" mass="6658">MCPQLWRGWMGVSHLGGLKAREALVGCKHIQVPVPENTTKKANEDLQFCPRLIYSFSSQ</sequence>
<dbReference type="EMBL" id="CM015720">
    <property type="protein sequence ID" value="KAF3694248.1"/>
    <property type="molecule type" value="Genomic_DNA"/>
</dbReference>
<dbReference type="AlphaFoldDB" id="A0A6G1PW87"/>
<protein>
    <submittedName>
        <fullName evidence="1">Uncharacterized protein</fullName>
    </submittedName>
</protein>
<evidence type="ECO:0000313" key="1">
    <source>
        <dbReference type="EMBL" id="KAF3694248.1"/>
    </source>
</evidence>
<organism evidence="1 2">
    <name type="scientific">Channa argus</name>
    <name type="common">Northern snakehead</name>
    <name type="synonym">Ophicephalus argus</name>
    <dbReference type="NCBI Taxonomy" id="215402"/>
    <lineage>
        <taxon>Eukaryota</taxon>
        <taxon>Metazoa</taxon>
        <taxon>Chordata</taxon>
        <taxon>Craniata</taxon>
        <taxon>Vertebrata</taxon>
        <taxon>Euteleostomi</taxon>
        <taxon>Actinopterygii</taxon>
        <taxon>Neopterygii</taxon>
        <taxon>Teleostei</taxon>
        <taxon>Neoteleostei</taxon>
        <taxon>Acanthomorphata</taxon>
        <taxon>Anabantaria</taxon>
        <taxon>Anabantiformes</taxon>
        <taxon>Channoidei</taxon>
        <taxon>Channidae</taxon>
        <taxon>Channa</taxon>
    </lineage>
</organism>
<evidence type="ECO:0000313" key="2">
    <source>
        <dbReference type="Proteomes" id="UP000503349"/>
    </source>
</evidence>
<dbReference type="Proteomes" id="UP000503349">
    <property type="component" value="Chromosome 9"/>
</dbReference>
<gene>
    <name evidence="1" type="ORF">EXN66_Car009924</name>
</gene>
<reference evidence="1 2" key="1">
    <citation type="submission" date="2019-02" db="EMBL/GenBank/DDBJ databases">
        <title>Opniocepnalus argus genome.</title>
        <authorList>
            <person name="Zhou C."/>
            <person name="Xiao S."/>
        </authorList>
    </citation>
    <scope>NUCLEOTIDE SEQUENCE [LARGE SCALE GENOMIC DNA]</scope>
    <source>
        <strain evidence="1">OARG1902GOOAL</strain>
        <tissue evidence="1">Muscle</tissue>
    </source>
</reference>
<accession>A0A6G1PW87</accession>
<reference evidence="2" key="2">
    <citation type="submission" date="2019-02" db="EMBL/GenBank/DDBJ databases">
        <title>Opniocepnalus argus Var Kimnra genome.</title>
        <authorList>
            <person name="Zhou C."/>
            <person name="Xiao S."/>
        </authorList>
    </citation>
    <scope>NUCLEOTIDE SEQUENCE [LARGE SCALE GENOMIC DNA]</scope>
</reference>
<keyword evidence="2" id="KW-1185">Reference proteome</keyword>
<proteinExistence type="predicted"/>